<evidence type="ECO:0000256" key="1">
    <source>
        <dbReference type="ARBA" id="ARBA00004651"/>
    </source>
</evidence>
<dbReference type="GO" id="GO:0005886">
    <property type="term" value="C:plasma membrane"/>
    <property type="evidence" value="ECO:0007669"/>
    <property type="project" value="UniProtKB-SubCell"/>
</dbReference>
<dbReference type="KEGG" id="aamy:GFC30_1877"/>
<evidence type="ECO:0000313" key="13">
    <source>
        <dbReference type="EMBL" id="ANB59883.1"/>
    </source>
</evidence>
<keyword evidence="8" id="KW-0406">Ion transport</keyword>
<comment type="catalytic activity">
    <reaction evidence="10">
        <text>Mg(2+)(in) = Mg(2+)(out)</text>
        <dbReference type="Rhea" id="RHEA:29827"/>
        <dbReference type="ChEBI" id="CHEBI:18420"/>
    </reaction>
</comment>
<evidence type="ECO:0000256" key="2">
    <source>
        <dbReference type="ARBA" id="ARBA00009765"/>
    </source>
</evidence>
<name>A0A160F2Y0_9BACL</name>
<keyword evidence="14" id="KW-1185">Reference proteome</keyword>
<keyword evidence="9 12" id="KW-0472">Membrane</keyword>
<dbReference type="GO" id="GO:0000287">
    <property type="term" value="F:magnesium ion binding"/>
    <property type="evidence" value="ECO:0007669"/>
    <property type="project" value="TreeGrafter"/>
</dbReference>
<dbReference type="Pfam" id="PF01544">
    <property type="entry name" value="CorA"/>
    <property type="match status" value="1"/>
</dbReference>
<dbReference type="PANTHER" id="PTHR46494:SF1">
    <property type="entry name" value="CORA FAMILY METAL ION TRANSPORTER (EUROFUNG)"/>
    <property type="match status" value="1"/>
</dbReference>
<dbReference type="SUPFAM" id="SSF144083">
    <property type="entry name" value="Magnesium transport protein CorA, transmembrane region"/>
    <property type="match status" value="1"/>
</dbReference>
<evidence type="ECO:0000313" key="14">
    <source>
        <dbReference type="Proteomes" id="UP000076865"/>
    </source>
</evidence>
<sequence length="292" mass="33995">MEIQQNWLHFTEETKKELLALLEQIKLHSLAKEALFLGSDLPKMDVYGDVVFVSLLFLDKHWKIHKLQLLITRTKVISYTNKEQSIIETIQEKLGHHPEHASSPSFILYEWLNVLTFHFLQVIDDIADHLQTLEKQVFKTPFENDIGHSVYHWKVKIHQLRQIIEAQAEMLKSIDHPAFPIEEDARPYMKDITSRYSRILSALDMFKETLAGIFDLQLSLKSDHMNTIMKTLTLVSVIFMPMTFIAGVYGMNFDVMPELKWTYGYAYAWGLMAGIGISVALYFKKKGWWGKS</sequence>
<dbReference type="Gene3D" id="1.20.58.340">
    <property type="entry name" value="Magnesium transport protein CorA, transmembrane region"/>
    <property type="match status" value="2"/>
</dbReference>
<dbReference type="SUPFAM" id="SSF143865">
    <property type="entry name" value="CorA soluble domain-like"/>
    <property type="match status" value="1"/>
</dbReference>
<evidence type="ECO:0000256" key="8">
    <source>
        <dbReference type="ARBA" id="ARBA00023065"/>
    </source>
</evidence>
<dbReference type="EMBL" id="CP015438">
    <property type="protein sequence ID" value="ANB59883.1"/>
    <property type="molecule type" value="Genomic_DNA"/>
</dbReference>
<comment type="function">
    <text evidence="11">Mediates influx of magnesium ions. Alternates between open and closed states. Activated by low cytoplasmic Mg(2+) levels. Inactive when cytoplasmic Mg(2+) levels are high.</text>
</comment>
<dbReference type="Gene3D" id="3.30.460.20">
    <property type="entry name" value="CorA soluble domain-like"/>
    <property type="match status" value="1"/>
</dbReference>
<evidence type="ECO:0000256" key="7">
    <source>
        <dbReference type="ARBA" id="ARBA00022989"/>
    </source>
</evidence>
<dbReference type="InterPro" id="IPR045861">
    <property type="entry name" value="CorA_cytoplasmic_dom"/>
</dbReference>
<dbReference type="AlphaFoldDB" id="A0A160F2Y0"/>
<comment type="similarity">
    <text evidence="2">Belongs to the CorA metal ion transporter (MIT) (TC 1.A.35) family.</text>
</comment>
<keyword evidence="3" id="KW-0813">Transport</keyword>
<keyword evidence="6" id="KW-0460">Magnesium</keyword>
<dbReference type="GO" id="GO:0015087">
    <property type="term" value="F:cobalt ion transmembrane transporter activity"/>
    <property type="evidence" value="ECO:0007669"/>
    <property type="project" value="TreeGrafter"/>
</dbReference>
<accession>A0A160F2Y0</accession>
<keyword evidence="5 12" id="KW-0812">Transmembrane</keyword>
<keyword evidence="7 12" id="KW-1133">Transmembrane helix</keyword>
<dbReference type="OrthoDB" id="9803416at2"/>
<evidence type="ECO:0000256" key="11">
    <source>
        <dbReference type="ARBA" id="ARBA00045497"/>
    </source>
</evidence>
<evidence type="ECO:0000256" key="12">
    <source>
        <dbReference type="SAM" id="Phobius"/>
    </source>
</evidence>
<organism evidence="13 14">
    <name type="scientific">Anoxybacteroides amylolyticum</name>
    <dbReference type="NCBI Taxonomy" id="294699"/>
    <lineage>
        <taxon>Bacteria</taxon>
        <taxon>Bacillati</taxon>
        <taxon>Bacillota</taxon>
        <taxon>Bacilli</taxon>
        <taxon>Bacillales</taxon>
        <taxon>Anoxybacillaceae</taxon>
        <taxon>Anoxybacteroides</taxon>
    </lineage>
</organism>
<keyword evidence="4" id="KW-1003">Cell membrane</keyword>
<dbReference type="Proteomes" id="UP000076865">
    <property type="component" value="Chromosome"/>
</dbReference>
<dbReference type="GO" id="GO:0050897">
    <property type="term" value="F:cobalt ion binding"/>
    <property type="evidence" value="ECO:0007669"/>
    <property type="project" value="TreeGrafter"/>
</dbReference>
<dbReference type="FunFam" id="1.20.58.340:FF:000004">
    <property type="entry name" value="Magnesium transport protein CorA"/>
    <property type="match status" value="1"/>
</dbReference>
<evidence type="ECO:0000256" key="4">
    <source>
        <dbReference type="ARBA" id="ARBA00022475"/>
    </source>
</evidence>
<dbReference type="InterPro" id="IPR045863">
    <property type="entry name" value="CorA_TM1_TM2"/>
</dbReference>
<feature type="transmembrane region" description="Helical" evidence="12">
    <location>
        <begin position="263"/>
        <end position="283"/>
    </location>
</feature>
<comment type="subcellular location">
    <subcellularLocation>
        <location evidence="1">Cell membrane</location>
        <topology evidence="1">Multi-pass membrane protein</topology>
    </subcellularLocation>
</comment>
<evidence type="ECO:0000256" key="9">
    <source>
        <dbReference type="ARBA" id="ARBA00023136"/>
    </source>
</evidence>
<dbReference type="PATRIC" id="fig|294699.3.peg.1923"/>
<proteinExistence type="inferred from homology"/>
<dbReference type="GO" id="GO:0015095">
    <property type="term" value="F:magnesium ion transmembrane transporter activity"/>
    <property type="evidence" value="ECO:0007669"/>
    <property type="project" value="TreeGrafter"/>
</dbReference>
<gene>
    <name evidence="13" type="ORF">GFC30_1877</name>
</gene>
<dbReference type="RefSeq" id="WP_066324623.1">
    <property type="nucleotide sequence ID" value="NZ_CP015438.1"/>
</dbReference>
<dbReference type="PANTHER" id="PTHR46494">
    <property type="entry name" value="CORA FAMILY METAL ION TRANSPORTER (EUROFUNG)"/>
    <property type="match status" value="1"/>
</dbReference>
<dbReference type="CDD" id="cd12822">
    <property type="entry name" value="TmCorA-like"/>
    <property type="match status" value="1"/>
</dbReference>
<evidence type="ECO:0000256" key="3">
    <source>
        <dbReference type="ARBA" id="ARBA00022448"/>
    </source>
</evidence>
<feature type="transmembrane region" description="Helical" evidence="12">
    <location>
        <begin position="231"/>
        <end position="251"/>
    </location>
</feature>
<protein>
    <submittedName>
        <fullName evidence="13">CorA-like Mg2+ transporter family protein</fullName>
    </submittedName>
</protein>
<dbReference type="InterPro" id="IPR002523">
    <property type="entry name" value="MgTranspt_CorA/ZnTranspt_ZntB"/>
</dbReference>
<reference evidence="13 14" key="1">
    <citation type="journal article" date="2006" name="Syst. Appl. Microbiol.">
        <title>Anoxybacillus amylolyticus sp. nov., a thermophilic amylase producing bacterium isolated from Mount Rittmann (Antarctica).</title>
        <authorList>
            <person name="Poli A."/>
            <person name="Esposito E."/>
            <person name="Lama L."/>
            <person name="Orlando P."/>
            <person name="Nicolaus G."/>
            <person name="de Appolonia F."/>
            <person name="Gambacorta A."/>
            <person name="Nicolaus B."/>
        </authorList>
    </citation>
    <scope>NUCLEOTIDE SEQUENCE [LARGE SCALE GENOMIC DNA]</scope>
    <source>
        <strain evidence="13 14">DSM 15939</strain>
    </source>
</reference>
<evidence type="ECO:0000256" key="6">
    <source>
        <dbReference type="ARBA" id="ARBA00022842"/>
    </source>
</evidence>
<evidence type="ECO:0000256" key="5">
    <source>
        <dbReference type="ARBA" id="ARBA00022692"/>
    </source>
</evidence>
<evidence type="ECO:0000256" key="10">
    <source>
        <dbReference type="ARBA" id="ARBA00034269"/>
    </source>
</evidence>